<accession>A0A0A9B274</accession>
<reference evidence="2" key="2">
    <citation type="journal article" date="2015" name="Data Brief">
        <title>Shoot transcriptome of the giant reed, Arundo donax.</title>
        <authorList>
            <person name="Barrero R.A."/>
            <person name="Guerrero F.D."/>
            <person name="Moolhuijzen P."/>
            <person name="Goolsby J.A."/>
            <person name="Tidwell J."/>
            <person name="Bellgard S.E."/>
            <person name="Bellgard M.I."/>
        </authorList>
    </citation>
    <scope>NUCLEOTIDE SEQUENCE</scope>
    <source>
        <tissue evidence="2">Shoot tissue taken approximately 20 cm above the soil surface</tissue>
    </source>
</reference>
<proteinExistence type="predicted"/>
<sequence>MTCLKLSKRTNILYWVILGVISGPWVQGQTVVFASAERADAKCLSCLKHKQPCCCLACKR</sequence>
<dbReference type="AlphaFoldDB" id="A0A0A9B274"/>
<organism evidence="2">
    <name type="scientific">Arundo donax</name>
    <name type="common">Giant reed</name>
    <name type="synonym">Donax arundinaceus</name>
    <dbReference type="NCBI Taxonomy" id="35708"/>
    <lineage>
        <taxon>Eukaryota</taxon>
        <taxon>Viridiplantae</taxon>
        <taxon>Streptophyta</taxon>
        <taxon>Embryophyta</taxon>
        <taxon>Tracheophyta</taxon>
        <taxon>Spermatophyta</taxon>
        <taxon>Magnoliopsida</taxon>
        <taxon>Liliopsida</taxon>
        <taxon>Poales</taxon>
        <taxon>Poaceae</taxon>
        <taxon>PACMAD clade</taxon>
        <taxon>Arundinoideae</taxon>
        <taxon>Arundineae</taxon>
        <taxon>Arundo</taxon>
    </lineage>
</organism>
<keyword evidence="1" id="KW-0812">Transmembrane</keyword>
<name>A0A0A9B274_ARUDO</name>
<keyword evidence="1" id="KW-1133">Transmembrane helix</keyword>
<feature type="transmembrane region" description="Helical" evidence="1">
    <location>
        <begin position="12"/>
        <end position="36"/>
    </location>
</feature>
<protein>
    <submittedName>
        <fullName evidence="2">Uncharacterized protein</fullName>
    </submittedName>
</protein>
<evidence type="ECO:0000256" key="1">
    <source>
        <dbReference type="SAM" id="Phobius"/>
    </source>
</evidence>
<reference evidence="2" key="1">
    <citation type="submission" date="2014-09" db="EMBL/GenBank/DDBJ databases">
        <authorList>
            <person name="Magalhaes I.L.F."/>
            <person name="Oliveira U."/>
            <person name="Santos F.R."/>
            <person name="Vidigal T.H.D.A."/>
            <person name="Brescovit A.D."/>
            <person name="Santos A.J."/>
        </authorList>
    </citation>
    <scope>NUCLEOTIDE SEQUENCE</scope>
    <source>
        <tissue evidence="2">Shoot tissue taken approximately 20 cm above the soil surface</tissue>
    </source>
</reference>
<keyword evidence="1" id="KW-0472">Membrane</keyword>
<evidence type="ECO:0000313" key="2">
    <source>
        <dbReference type="EMBL" id="JAD56233.1"/>
    </source>
</evidence>
<dbReference type="EMBL" id="GBRH01241662">
    <property type="protein sequence ID" value="JAD56233.1"/>
    <property type="molecule type" value="Transcribed_RNA"/>
</dbReference>